<feature type="domain" description="Helicase ATP-binding" evidence="9">
    <location>
        <begin position="202"/>
        <end position="394"/>
    </location>
</feature>
<feature type="region of interest" description="Disordered" evidence="8">
    <location>
        <begin position="812"/>
        <end position="882"/>
    </location>
</feature>
<dbReference type="PROSITE" id="PS00518">
    <property type="entry name" value="ZF_RING_1"/>
    <property type="match status" value="1"/>
</dbReference>
<feature type="compositionally biased region" description="Low complexity" evidence="8">
    <location>
        <begin position="826"/>
        <end position="835"/>
    </location>
</feature>
<dbReference type="GO" id="GO:0005524">
    <property type="term" value="F:ATP binding"/>
    <property type="evidence" value="ECO:0007669"/>
    <property type="project" value="UniProtKB-KW"/>
</dbReference>
<gene>
    <name evidence="11" type="ORF">B0H64DRAFT_424764</name>
</gene>
<dbReference type="GO" id="GO:0006281">
    <property type="term" value="P:DNA repair"/>
    <property type="evidence" value="ECO:0007669"/>
    <property type="project" value="TreeGrafter"/>
</dbReference>
<feature type="compositionally biased region" description="Basic and acidic residues" evidence="8">
    <location>
        <begin position="862"/>
        <end position="882"/>
    </location>
</feature>
<dbReference type="GO" id="GO:0016787">
    <property type="term" value="F:hydrolase activity"/>
    <property type="evidence" value="ECO:0007669"/>
    <property type="project" value="UniProtKB-KW"/>
</dbReference>
<feature type="domain" description="Helicase C-terminal" evidence="10">
    <location>
        <begin position="636"/>
        <end position="786"/>
    </location>
</feature>
<evidence type="ECO:0000256" key="5">
    <source>
        <dbReference type="ARBA" id="ARBA00022806"/>
    </source>
</evidence>
<comment type="caution">
    <text evidence="11">The sequence shown here is derived from an EMBL/GenBank/DDBJ whole genome shotgun (WGS) entry which is preliminary data.</text>
</comment>
<keyword evidence="1" id="KW-0479">Metal-binding</keyword>
<dbReference type="CDD" id="cd18008">
    <property type="entry name" value="DEXDc_SHPRH-like"/>
    <property type="match status" value="1"/>
</dbReference>
<dbReference type="Gene3D" id="3.40.50.10810">
    <property type="entry name" value="Tandem AAA-ATPase domain"/>
    <property type="match status" value="1"/>
</dbReference>
<evidence type="ECO:0000256" key="3">
    <source>
        <dbReference type="ARBA" id="ARBA00022771"/>
    </source>
</evidence>
<keyword evidence="7" id="KW-0067">ATP-binding</keyword>
<evidence type="ECO:0000256" key="7">
    <source>
        <dbReference type="ARBA" id="ARBA00022840"/>
    </source>
</evidence>
<organism evidence="11 12">
    <name type="scientific">Chaetomium fimeti</name>
    <dbReference type="NCBI Taxonomy" id="1854472"/>
    <lineage>
        <taxon>Eukaryota</taxon>
        <taxon>Fungi</taxon>
        <taxon>Dikarya</taxon>
        <taxon>Ascomycota</taxon>
        <taxon>Pezizomycotina</taxon>
        <taxon>Sordariomycetes</taxon>
        <taxon>Sordariomycetidae</taxon>
        <taxon>Sordariales</taxon>
        <taxon>Chaetomiaceae</taxon>
        <taxon>Chaetomium</taxon>
    </lineage>
</organism>
<proteinExistence type="predicted"/>
<dbReference type="CDD" id="cd18793">
    <property type="entry name" value="SF2_C_SNF"/>
    <property type="match status" value="1"/>
</dbReference>
<evidence type="ECO:0000259" key="10">
    <source>
        <dbReference type="PROSITE" id="PS51194"/>
    </source>
</evidence>
<evidence type="ECO:0000256" key="6">
    <source>
        <dbReference type="ARBA" id="ARBA00022833"/>
    </source>
</evidence>
<feature type="region of interest" description="Disordered" evidence="8">
    <location>
        <begin position="552"/>
        <end position="606"/>
    </location>
</feature>
<dbReference type="Pfam" id="PF00271">
    <property type="entry name" value="Helicase_C"/>
    <property type="match status" value="1"/>
</dbReference>
<dbReference type="Pfam" id="PF00176">
    <property type="entry name" value="SNF2-rel_dom"/>
    <property type="match status" value="1"/>
</dbReference>
<dbReference type="SMART" id="SM00490">
    <property type="entry name" value="HELICc"/>
    <property type="match status" value="1"/>
</dbReference>
<evidence type="ECO:0000313" key="12">
    <source>
        <dbReference type="Proteomes" id="UP001278766"/>
    </source>
</evidence>
<dbReference type="EMBL" id="JAUEPN010000004">
    <property type="protein sequence ID" value="KAK3296331.1"/>
    <property type="molecule type" value="Genomic_DNA"/>
</dbReference>
<accession>A0AAE0HIP9</accession>
<dbReference type="InterPro" id="IPR038718">
    <property type="entry name" value="SNF2-like_sf"/>
</dbReference>
<keyword evidence="4" id="KW-0378">Hydrolase</keyword>
<evidence type="ECO:0000256" key="8">
    <source>
        <dbReference type="SAM" id="MobiDB-lite"/>
    </source>
</evidence>
<dbReference type="PROSITE" id="PS51194">
    <property type="entry name" value="HELICASE_CTER"/>
    <property type="match status" value="1"/>
</dbReference>
<dbReference type="Gene3D" id="3.40.50.300">
    <property type="entry name" value="P-loop containing nucleotide triphosphate hydrolases"/>
    <property type="match status" value="1"/>
</dbReference>
<keyword evidence="2" id="KW-0547">Nucleotide-binding</keyword>
<dbReference type="GO" id="GO:0005634">
    <property type="term" value="C:nucleus"/>
    <property type="evidence" value="ECO:0007669"/>
    <property type="project" value="TreeGrafter"/>
</dbReference>
<dbReference type="SMART" id="SM00487">
    <property type="entry name" value="DEXDc"/>
    <property type="match status" value="1"/>
</dbReference>
<dbReference type="InterPro" id="IPR014001">
    <property type="entry name" value="Helicase_ATP-bd"/>
</dbReference>
<evidence type="ECO:0000256" key="4">
    <source>
        <dbReference type="ARBA" id="ARBA00022801"/>
    </source>
</evidence>
<dbReference type="PANTHER" id="PTHR45626">
    <property type="entry name" value="TRANSCRIPTION TERMINATION FACTOR 2-RELATED"/>
    <property type="match status" value="1"/>
</dbReference>
<dbReference type="PROSITE" id="PS51192">
    <property type="entry name" value="HELICASE_ATP_BIND_1"/>
    <property type="match status" value="1"/>
</dbReference>
<keyword evidence="12" id="KW-1185">Reference proteome</keyword>
<evidence type="ECO:0000256" key="1">
    <source>
        <dbReference type="ARBA" id="ARBA00022723"/>
    </source>
</evidence>
<dbReference type="PANTHER" id="PTHR45626:SF17">
    <property type="entry name" value="HELICASE-LIKE TRANSCRIPTION FACTOR"/>
    <property type="match status" value="1"/>
</dbReference>
<evidence type="ECO:0000256" key="2">
    <source>
        <dbReference type="ARBA" id="ARBA00022741"/>
    </source>
</evidence>
<keyword evidence="6" id="KW-0862">Zinc</keyword>
<dbReference type="AlphaFoldDB" id="A0AAE0HIP9"/>
<evidence type="ECO:0000259" key="9">
    <source>
        <dbReference type="PROSITE" id="PS51192"/>
    </source>
</evidence>
<dbReference type="InterPro" id="IPR050628">
    <property type="entry name" value="SNF2_RAD54_helicase_TF"/>
</dbReference>
<dbReference type="InterPro" id="IPR049730">
    <property type="entry name" value="SNF2/RAD54-like_C"/>
</dbReference>
<feature type="compositionally biased region" description="Acidic residues" evidence="8">
    <location>
        <begin position="836"/>
        <end position="851"/>
    </location>
</feature>
<evidence type="ECO:0000313" key="11">
    <source>
        <dbReference type="EMBL" id="KAK3296331.1"/>
    </source>
</evidence>
<dbReference type="Proteomes" id="UP001278766">
    <property type="component" value="Unassembled WGS sequence"/>
</dbReference>
<dbReference type="GeneID" id="87842609"/>
<reference evidence="11" key="2">
    <citation type="submission" date="2023-06" db="EMBL/GenBank/DDBJ databases">
        <authorList>
            <consortium name="Lawrence Berkeley National Laboratory"/>
            <person name="Haridas S."/>
            <person name="Hensen N."/>
            <person name="Bonometti L."/>
            <person name="Westerberg I."/>
            <person name="Brannstrom I.O."/>
            <person name="Guillou S."/>
            <person name="Cros-Aarteil S."/>
            <person name="Calhoun S."/>
            <person name="Kuo A."/>
            <person name="Mondo S."/>
            <person name="Pangilinan J."/>
            <person name="Riley R."/>
            <person name="Labutti K."/>
            <person name="Andreopoulos B."/>
            <person name="Lipzen A."/>
            <person name="Chen C."/>
            <person name="Yanf M."/>
            <person name="Daum C."/>
            <person name="Ng V."/>
            <person name="Clum A."/>
            <person name="Steindorff A."/>
            <person name="Ohm R."/>
            <person name="Martin F."/>
            <person name="Silar P."/>
            <person name="Natvig D."/>
            <person name="Lalanne C."/>
            <person name="Gautier V."/>
            <person name="Ament-Velasquez S.L."/>
            <person name="Kruys A."/>
            <person name="Hutchinson M.I."/>
            <person name="Powell A.J."/>
            <person name="Barry K."/>
            <person name="Miller A.N."/>
            <person name="Grigoriev I.V."/>
            <person name="Debuchy R."/>
            <person name="Gladieux P."/>
            <person name="Thoren M.H."/>
            <person name="Johannesson H."/>
        </authorList>
    </citation>
    <scope>NUCLEOTIDE SEQUENCE</scope>
    <source>
        <strain evidence="11">CBS 168.71</strain>
    </source>
</reference>
<dbReference type="RefSeq" id="XP_062659845.1">
    <property type="nucleotide sequence ID" value="XM_062805661.1"/>
</dbReference>
<dbReference type="GO" id="GO:0008094">
    <property type="term" value="F:ATP-dependent activity, acting on DNA"/>
    <property type="evidence" value="ECO:0007669"/>
    <property type="project" value="TreeGrafter"/>
</dbReference>
<name>A0AAE0HIP9_9PEZI</name>
<dbReference type="InterPro" id="IPR001650">
    <property type="entry name" value="Helicase_C-like"/>
</dbReference>
<dbReference type="InterPro" id="IPR000330">
    <property type="entry name" value="SNF2_N"/>
</dbReference>
<feature type="compositionally biased region" description="Polar residues" evidence="8">
    <location>
        <begin position="1"/>
        <end position="28"/>
    </location>
</feature>
<dbReference type="InterPro" id="IPR017907">
    <property type="entry name" value="Znf_RING_CS"/>
</dbReference>
<reference evidence="11" key="1">
    <citation type="journal article" date="2023" name="Mol. Phylogenet. Evol.">
        <title>Genome-scale phylogeny and comparative genomics of the fungal order Sordariales.</title>
        <authorList>
            <person name="Hensen N."/>
            <person name="Bonometti L."/>
            <person name="Westerberg I."/>
            <person name="Brannstrom I.O."/>
            <person name="Guillou S."/>
            <person name="Cros-Aarteil S."/>
            <person name="Calhoun S."/>
            <person name="Haridas S."/>
            <person name="Kuo A."/>
            <person name="Mondo S."/>
            <person name="Pangilinan J."/>
            <person name="Riley R."/>
            <person name="LaButti K."/>
            <person name="Andreopoulos B."/>
            <person name="Lipzen A."/>
            <person name="Chen C."/>
            <person name="Yan M."/>
            <person name="Daum C."/>
            <person name="Ng V."/>
            <person name="Clum A."/>
            <person name="Steindorff A."/>
            <person name="Ohm R.A."/>
            <person name="Martin F."/>
            <person name="Silar P."/>
            <person name="Natvig D.O."/>
            <person name="Lalanne C."/>
            <person name="Gautier V."/>
            <person name="Ament-Velasquez S.L."/>
            <person name="Kruys A."/>
            <person name="Hutchinson M.I."/>
            <person name="Powell A.J."/>
            <person name="Barry K."/>
            <person name="Miller A.N."/>
            <person name="Grigoriev I.V."/>
            <person name="Debuchy R."/>
            <person name="Gladieux P."/>
            <person name="Hiltunen Thoren M."/>
            <person name="Johannesson H."/>
        </authorList>
    </citation>
    <scope>NUCLEOTIDE SEQUENCE</scope>
    <source>
        <strain evidence="11">CBS 168.71</strain>
    </source>
</reference>
<protein>
    <submittedName>
        <fullName evidence="11">SNF2 family N-terminal domain-containing protein</fullName>
    </submittedName>
</protein>
<keyword evidence="3" id="KW-0863">Zinc-finger</keyword>
<sequence>MASPTQAPYISPSPSANPSLRASPTPTQAPGEINDCNPAKMCPKNAKEYWKQAHASLKQSDQPNGKRKRHSDVENGGQVKRHQGAHADEVSQAPQTSALPPNDNEFSGDGSTAPGVGQGASSTQSGDLGPTEKDRQVQQFLGVDANLDDPQSRRDLYQLYNAVTSFGQDKCKLVDQKWQLDNFRTSLYPHQVIGVSWMLSRELHPAAPTGGILADEMGLGKTVQLLACMSQNLPGKHSKATKTLIIAPKRLLTQWFNEIKSHCSHKKMKRVFIYEASKIMTDAQWEDESIILTNYSQLQRQLPPFSKLGQIEKFKQKGNPKWKTLLRKHSRGGLFKIDWHRVVLDEAHAINNRTSQTSKACRLLLRKYSWVLSGTPMTNDTDELFPYLDFIRSTYSDFGKYHGAMGDISNIPENRPAELITVDFSPFEGRLYHLTSDKLQELRERARNHKAGDGSEAIPKGELHRHFDYLRYFTSHPALVEPNYFDQQTRQPQCGHAFCKACVKKSQKGSRKDRHCLSCGKTPSTVSEGGKEYYRHTGGYFEKLKGKFAGSDFSSKGKRIKRMRKPGDDEFGIQPRLTQRKKARRGRRKAKKSKGRRAKAKKDDAERRIRTNAGGFLRACDTKPWDPIPHSAKTRATMDLVNKWQKEAPDDKIIIFIQWIPMLSFLGRMIFQNGIKFVYLWGEMESTEQEMAIKAFQLVREIKIMLISVSCGAHGLNLTAANRAIVFDHWWHEGLERQAFARVHRIGQTKEVHTAKLVAAGSMDEAILGMQARKRETIGSAVGDGTAHPKYAEDGHIDKEILELARLNDISDGESEVGGVCDNDGDSGSDSSTDGSSDDEDEDEDDGDYDTDATTGSLYESEAGKSWDEDSDAHMNMDSDDE</sequence>
<dbReference type="GO" id="GO:0004386">
    <property type="term" value="F:helicase activity"/>
    <property type="evidence" value="ECO:0007669"/>
    <property type="project" value="UniProtKB-KW"/>
</dbReference>
<keyword evidence="5" id="KW-0347">Helicase</keyword>
<dbReference type="SUPFAM" id="SSF52540">
    <property type="entry name" value="P-loop containing nucleoside triphosphate hydrolases"/>
    <property type="match status" value="2"/>
</dbReference>
<dbReference type="GO" id="GO:0008270">
    <property type="term" value="F:zinc ion binding"/>
    <property type="evidence" value="ECO:0007669"/>
    <property type="project" value="UniProtKB-KW"/>
</dbReference>
<feature type="region of interest" description="Disordered" evidence="8">
    <location>
        <begin position="1"/>
        <end position="132"/>
    </location>
</feature>
<dbReference type="InterPro" id="IPR027417">
    <property type="entry name" value="P-loop_NTPase"/>
</dbReference>
<feature type="compositionally biased region" description="Basic residues" evidence="8">
    <location>
        <begin position="578"/>
        <end position="600"/>
    </location>
</feature>